<gene>
    <name evidence="9" type="ORF">T265_05812</name>
</gene>
<evidence type="ECO:0000256" key="7">
    <source>
        <dbReference type="SAM" id="MobiDB-lite"/>
    </source>
</evidence>
<evidence type="ECO:0000256" key="3">
    <source>
        <dbReference type="ARBA" id="ARBA00022840"/>
    </source>
</evidence>
<dbReference type="SMART" id="SM00129">
    <property type="entry name" value="KISc"/>
    <property type="match status" value="1"/>
</dbReference>
<dbReference type="PROSITE" id="PS50067">
    <property type="entry name" value="KINESIN_MOTOR_2"/>
    <property type="match status" value="1"/>
</dbReference>
<dbReference type="RefSeq" id="XP_009169183.1">
    <property type="nucleotide sequence ID" value="XM_009170919.1"/>
</dbReference>
<evidence type="ECO:0000256" key="1">
    <source>
        <dbReference type="ARBA" id="ARBA00004245"/>
    </source>
</evidence>
<dbReference type="InterPro" id="IPR001623">
    <property type="entry name" value="DnaJ_domain"/>
</dbReference>
<dbReference type="OrthoDB" id="3176171at2759"/>
<dbReference type="EMBL" id="KL596732">
    <property type="protein sequence ID" value="KER27045.1"/>
    <property type="molecule type" value="Genomic_DNA"/>
</dbReference>
<keyword evidence="4" id="KW-0963">Cytoplasm</keyword>
<keyword evidence="3 5" id="KW-0067">ATP-binding</keyword>
<comment type="subcellular location">
    <subcellularLocation>
        <location evidence="1">Cytoplasm</location>
        <location evidence="1">Cytoskeleton</location>
    </subcellularLocation>
</comment>
<dbReference type="Proteomes" id="UP000054324">
    <property type="component" value="Unassembled WGS sequence"/>
</dbReference>
<organism evidence="9 10">
    <name type="scientific">Opisthorchis viverrini</name>
    <name type="common">Southeast Asian liver fluke</name>
    <dbReference type="NCBI Taxonomy" id="6198"/>
    <lineage>
        <taxon>Eukaryota</taxon>
        <taxon>Metazoa</taxon>
        <taxon>Spiralia</taxon>
        <taxon>Lophotrochozoa</taxon>
        <taxon>Platyhelminthes</taxon>
        <taxon>Trematoda</taxon>
        <taxon>Digenea</taxon>
        <taxon>Opisthorchiida</taxon>
        <taxon>Opisthorchiata</taxon>
        <taxon>Opisthorchiidae</taxon>
        <taxon>Opisthorchis</taxon>
    </lineage>
</organism>
<dbReference type="Gene3D" id="1.10.287.110">
    <property type="entry name" value="DnaJ domain"/>
    <property type="match status" value="1"/>
</dbReference>
<dbReference type="InterPro" id="IPR027640">
    <property type="entry name" value="Kinesin-like_fam"/>
</dbReference>
<evidence type="ECO:0000256" key="6">
    <source>
        <dbReference type="SAM" id="Coils"/>
    </source>
</evidence>
<feature type="domain" description="Kinesin motor" evidence="8">
    <location>
        <begin position="881"/>
        <end position="1350"/>
    </location>
</feature>
<dbReference type="PRINTS" id="PR00380">
    <property type="entry name" value="KINESINHEAVY"/>
</dbReference>
<evidence type="ECO:0000259" key="8">
    <source>
        <dbReference type="PROSITE" id="PS50067"/>
    </source>
</evidence>
<dbReference type="InterPro" id="IPR036961">
    <property type="entry name" value="Kinesin_motor_dom_sf"/>
</dbReference>
<keyword evidence="5" id="KW-0505">Motor protein</keyword>
<dbReference type="GO" id="GO:0005856">
    <property type="term" value="C:cytoskeleton"/>
    <property type="evidence" value="ECO:0007669"/>
    <property type="project" value="UniProtKB-SubCell"/>
</dbReference>
<feature type="compositionally biased region" description="Polar residues" evidence="7">
    <location>
        <begin position="365"/>
        <end position="397"/>
    </location>
</feature>
<dbReference type="Gene3D" id="3.40.850.10">
    <property type="entry name" value="Kinesin motor domain"/>
    <property type="match status" value="1"/>
</dbReference>
<dbReference type="PANTHER" id="PTHR47972:SF16">
    <property type="entry name" value="KINESIN-LIKE PROTEIN"/>
    <property type="match status" value="1"/>
</dbReference>
<evidence type="ECO:0000256" key="4">
    <source>
        <dbReference type="ARBA" id="ARBA00023212"/>
    </source>
</evidence>
<accession>A0A074ZUI3</accession>
<protein>
    <recommendedName>
        <fullName evidence="8">Kinesin motor domain-containing protein</fullName>
    </recommendedName>
</protein>
<feature type="region of interest" description="Disordered" evidence="7">
    <location>
        <begin position="230"/>
        <end position="416"/>
    </location>
</feature>
<dbReference type="InterPro" id="IPR001752">
    <property type="entry name" value="Kinesin_motor_dom"/>
</dbReference>
<sequence length="1381" mass="156433">MPPEGPQHLDVPNPRRSTKSRRSVDKPKDGARHQEVSLEREGGRVSHTDRGSLHSQRQMEMTQQEGKRSSAASFVPLEASVKQTNERETLDRLARGSNELLNSLKNGINSLRSGVQPVTAQSAIPENVEILSSLPVSQNGSVRSFVMGDMLRRLTVAREILTREQQAGFRLGRGCVDQIFTLRQVLEQRHTYKRPTILVFLDFRGAFDSVDRPESTSTWVCFLLYQSGESTPNDHERKSGNSTPKSATLKSQPPITSFLNEHPSSPHTTPGHSQRSLKTEATGPLPATPKNSLRTEATGPLPATPKNSLRSTHPSSKGQTSKSDQLIPKEELSKSLASSPRTNTVKSHPPSAKTSFGIATPFRSPRTSLQQISGKITENVTPRSTGTPRETLESGSSPPRPSALKSSQMWRGESTPTVVSAKNSFNDGTALKPPMDTDALPAVKRLSEDSMAGFDAMEPFVLSVAGICDANDQNYFPLQERIAYLESKLIDLTIQHHALEHEHRLVNQSHKLLDENIKNANLVARDQVVFENLKFNYELVSTELQEARRLIKELRQLGWENLPQRTLHECKKAHEYGEEMRRQRDIALHEHSAAKGIAVEALKQVQVLKRSIEDHKKLADHLMRREEEIKEKYMQSLEQVNQEWQQKLFTRHIRDNRRQRHLLYMLEEERELTEDRDPQELEDIRFRAHLVFRYPTLADCMEDAIVNEGKDLGVPADPGHDKIWHISSKISPTERPVSEMIRSTIASKRTTVARAFSRLGRFSGRPTLDIGESTSTIWGDETEHRVEAPITDAERLSWEHFRTQMNQKLREKEEEVSKWRKLAKDLENELEELKQKTLTEVQMEEEIRALNEENAILVEHYLAEMVLRKKYLNVIQDLKGKIRVFCRIRPAALTEVTRKNPIVVYTPDKHTALVKVSRGLKVFQFDRVFGPNATQEDLFEETTNLVQSVIDGYNVCIFAYGETGSGKTYTLAGDREHPGLVFHCVDYLFELLDDPLFRLILLPLCVGWVLAGRGEVYCGEDNCYDSLQVSEDDDQTFIRKSYRKSAREHHPDRQQTPNAKAEVELNLHKGWRQSIANLSVLVLSLEWVDCNTLLICSCFYFAAHVHRTKSYSDVSVSIMEMYDEKILDLLIDYGAYEDLPIQPDNNGVMCVEGVVQKQATCAAELYELYQRAWHNRRMAETRLEHNSTRSHFILSIMVMVTNKVTKTTYRGKLTAIDMAGSERTTTTGSTGESLKFKVHFVYERNNDPADRFYQDSAPEYAMWTPSTNGVGEILVARETDQSLVALGDVITSLTLSQPYVPYESSKLTKLMQDSLGGNAKTLMITTVNETEAKMPETINSLNYGSRLKTVDNQANPTSNSEQVAKLKVMTEKLKKGEPEPC</sequence>
<evidence type="ECO:0000256" key="5">
    <source>
        <dbReference type="PROSITE-ProRule" id="PRU00283"/>
    </source>
</evidence>
<feature type="compositionally biased region" description="Polar residues" evidence="7">
    <location>
        <begin position="240"/>
        <end position="276"/>
    </location>
</feature>
<dbReference type="GO" id="GO:0005524">
    <property type="term" value="F:ATP binding"/>
    <property type="evidence" value="ECO:0007669"/>
    <property type="project" value="UniProtKB-UniRule"/>
</dbReference>
<keyword evidence="6" id="KW-0175">Coiled coil</keyword>
<evidence type="ECO:0000313" key="9">
    <source>
        <dbReference type="EMBL" id="KER27045.1"/>
    </source>
</evidence>
<dbReference type="SUPFAM" id="SSF52540">
    <property type="entry name" value="P-loop containing nucleoside triphosphate hydrolases"/>
    <property type="match status" value="1"/>
</dbReference>
<feature type="region of interest" description="Disordered" evidence="7">
    <location>
        <begin position="1"/>
        <end position="72"/>
    </location>
</feature>
<feature type="compositionally biased region" description="Polar residues" evidence="7">
    <location>
        <begin position="305"/>
        <end position="324"/>
    </location>
</feature>
<evidence type="ECO:0000256" key="2">
    <source>
        <dbReference type="ARBA" id="ARBA00022741"/>
    </source>
</evidence>
<feature type="compositionally biased region" description="Polar residues" evidence="7">
    <location>
        <begin position="404"/>
        <end position="416"/>
    </location>
</feature>
<proteinExistence type="inferred from homology"/>
<dbReference type="PANTHER" id="PTHR47972">
    <property type="entry name" value="KINESIN-LIKE PROTEIN KLP-3"/>
    <property type="match status" value="1"/>
</dbReference>
<dbReference type="Pfam" id="PF00225">
    <property type="entry name" value="Kinesin"/>
    <property type="match status" value="2"/>
</dbReference>
<feature type="compositionally biased region" description="Basic and acidic residues" evidence="7">
    <location>
        <begin position="22"/>
        <end position="52"/>
    </location>
</feature>
<feature type="coiled-coil region" evidence="6">
    <location>
        <begin position="802"/>
        <end position="860"/>
    </location>
</feature>
<dbReference type="GO" id="GO:0007018">
    <property type="term" value="P:microtubule-based movement"/>
    <property type="evidence" value="ECO:0007669"/>
    <property type="project" value="InterPro"/>
</dbReference>
<feature type="compositionally biased region" description="Polar residues" evidence="7">
    <location>
        <begin position="335"/>
        <end position="346"/>
    </location>
</feature>
<dbReference type="STRING" id="6198.A0A074ZUI3"/>
<reference evidence="9 10" key="1">
    <citation type="submission" date="2013-11" db="EMBL/GenBank/DDBJ databases">
        <title>Opisthorchis viverrini - life in the bile duct.</title>
        <authorList>
            <person name="Young N.D."/>
            <person name="Nagarajan N."/>
            <person name="Lin S.J."/>
            <person name="Korhonen P.K."/>
            <person name="Jex A.R."/>
            <person name="Hall R.S."/>
            <person name="Safavi-Hemami H."/>
            <person name="Kaewkong W."/>
            <person name="Bertrand D."/>
            <person name="Gao S."/>
            <person name="Seet Q."/>
            <person name="Wongkham S."/>
            <person name="Teh B.T."/>
            <person name="Wongkham C."/>
            <person name="Intapan P.M."/>
            <person name="Maleewong W."/>
            <person name="Yang X."/>
            <person name="Hu M."/>
            <person name="Wang Z."/>
            <person name="Hofmann A."/>
            <person name="Sternberg P.W."/>
            <person name="Tan P."/>
            <person name="Wang J."/>
            <person name="Gasser R.B."/>
        </authorList>
    </citation>
    <scope>NUCLEOTIDE SEQUENCE [LARGE SCALE GENOMIC DNA]</scope>
</reference>
<dbReference type="CDD" id="cd06257">
    <property type="entry name" value="DnaJ"/>
    <property type="match status" value="1"/>
</dbReference>
<keyword evidence="4" id="KW-0206">Cytoskeleton</keyword>
<dbReference type="CTD" id="20319994"/>
<name>A0A074ZUI3_OPIVI</name>
<feature type="binding site" evidence="5">
    <location>
        <begin position="961"/>
        <end position="968"/>
    </location>
    <ligand>
        <name>ATP</name>
        <dbReference type="ChEBI" id="CHEBI:30616"/>
    </ligand>
</feature>
<feature type="compositionally biased region" description="Polar residues" evidence="7">
    <location>
        <begin position="53"/>
        <end position="64"/>
    </location>
</feature>
<dbReference type="GO" id="GO:0003777">
    <property type="term" value="F:microtubule motor activity"/>
    <property type="evidence" value="ECO:0007669"/>
    <property type="project" value="InterPro"/>
</dbReference>
<dbReference type="KEGG" id="ovi:T265_05812"/>
<dbReference type="SUPFAM" id="SSF46565">
    <property type="entry name" value="Chaperone J-domain"/>
    <property type="match status" value="1"/>
</dbReference>
<dbReference type="GO" id="GO:0008017">
    <property type="term" value="F:microtubule binding"/>
    <property type="evidence" value="ECO:0007669"/>
    <property type="project" value="InterPro"/>
</dbReference>
<keyword evidence="10" id="KW-1185">Reference proteome</keyword>
<dbReference type="GeneID" id="20319994"/>
<comment type="similarity">
    <text evidence="5">Belongs to the TRAFAC class myosin-kinesin ATPase superfamily. Kinesin family.</text>
</comment>
<evidence type="ECO:0000313" key="10">
    <source>
        <dbReference type="Proteomes" id="UP000054324"/>
    </source>
</evidence>
<keyword evidence="2 5" id="KW-0547">Nucleotide-binding</keyword>
<dbReference type="InterPro" id="IPR036869">
    <property type="entry name" value="J_dom_sf"/>
</dbReference>
<dbReference type="InterPro" id="IPR027417">
    <property type="entry name" value="P-loop_NTPase"/>
</dbReference>
<feature type="coiled-coil region" evidence="6">
    <location>
        <begin position="605"/>
        <end position="643"/>
    </location>
</feature>